<dbReference type="InterPro" id="IPR046342">
    <property type="entry name" value="CBS_dom_sf"/>
</dbReference>
<reference evidence="10" key="1">
    <citation type="submission" date="2018-06" db="EMBL/GenBank/DDBJ databases">
        <authorList>
            <person name="Zhirakovskaya E."/>
        </authorList>
    </citation>
    <scope>NUCLEOTIDE SEQUENCE</scope>
</reference>
<evidence type="ECO:0000256" key="1">
    <source>
        <dbReference type="ARBA" id="ARBA00004141"/>
    </source>
</evidence>
<evidence type="ECO:0000256" key="3">
    <source>
        <dbReference type="ARBA" id="ARBA00022448"/>
    </source>
</evidence>
<feature type="domain" description="CBS" evidence="9">
    <location>
        <begin position="143"/>
        <end position="206"/>
    </location>
</feature>
<dbReference type="PROSITE" id="PS51371">
    <property type="entry name" value="CBS"/>
    <property type="match status" value="2"/>
</dbReference>
<dbReference type="PANTHER" id="PTHR43773">
    <property type="entry name" value="MAGNESIUM TRANSPORTER MGTE"/>
    <property type="match status" value="1"/>
</dbReference>
<evidence type="ECO:0000256" key="5">
    <source>
        <dbReference type="ARBA" id="ARBA00022842"/>
    </source>
</evidence>
<feature type="transmembrane region" description="Helical" evidence="8">
    <location>
        <begin position="428"/>
        <end position="452"/>
    </location>
</feature>
<dbReference type="NCBIfam" id="TIGR00400">
    <property type="entry name" value="mgtE"/>
    <property type="match status" value="1"/>
</dbReference>
<evidence type="ECO:0000313" key="10">
    <source>
        <dbReference type="EMBL" id="VAX11738.1"/>
    </source>
</evidence>
<evidence type="ECO:0000259" key="9">
    <source>
        <dbReference type="PROSITE" id="PS51371"/>
    </source>
</evidence>
<dbReference type="CDD" id="cd04606">
    <property type="entry name" value="CBS_pair_Mg_transporter"/>
    <property type="match status" value="1"/>
</dbReference>
<dbReference type="Pfam" id="PF01769">
    <property type="entry name" value="MgtE"/>
    <property type="match status" value="1"/>
</dbReference>
<dbReference type="InterPro" id="IPR006667">
    <property type="entry name" value="SLC41_membr_dom"/>
</dbReference>
<sequence>MVATQTKEETRNYLKKFTRALRAQQMDKIESILQKMHPAEIAHLLESLPSDQREIIWPHLPVEAEGEVLLHLNDNIRATFIEKMDPGDLVAATEALDEDDLADLFPEMPRDVVQELLLSMEQQDRDRLKAVLYYPEDTAGGLMDLDTITVRADINLDVVLRYLRRRGEIPASTDSLFVVDRNGLYLGLLPLTALLTHDPDASVHEVMEHDENAIPADMPAREVANLFQHRDLITAPVISEENMLLGRVTIDDVVDVIRDDADHSLLSMAGLDEETDMFAPVMTSTKHRAVWLGVNLLTALLASWVIGIFQGTIQQFVALAILMPIIASMGGIAGTQTLTLIIRGIALGQISASNARQLFIKELWVGVWNGLIWAIVLATIAGLWFANLKLSLVIAAAIIINLIVAAIAGATVPLLLRRVGIDPALAGSVVLTTITDVMGFFAFLGLASIFLVQ</sequence>
<comment type="subcellular location">
    <subcellularLocation>
        <location evidence="1">Membrane</location>
        <topology evidence="1">Multi-pass membrane protein</topology>
    </subcellularLocation>
</comment>
<feature type="transmembrane region" description="Helical" evidence="8">
    <location>
        <begin position="289"/>
        <end position="310"/>
    </location>
</feature>
<dbReference type="GO" id="GO:0015095">
    <property type="term" value="F:magnesium ion transmembrane transporter activity"/>
    <property type="evidence" value="ECO:0007669"/>
    <property type="project" value="InterPro"/>
</dbReference>
<dbReference type="SMART" id="SM00924">
    <property type="entry name" value="MgtE_N"/>
    <property type="match status" value="1"/>
</dbReference>
<keyword evidence="3" id="KW-0813">Transport</keyword>
<organism evidence="10">
    <name type="scientific">hydrothermal vent metagenome</name>
    <dbReference type="NCBI Taxonomy" id="652676"/>
    <lineage>
        <taxon>unclassified sequences</taxon>
        <taxon>metagenomes</taxon>
        <taxon>ecological metagenomes</taxon>
    </lineage>
</organism>
<dbReference type="Gene3D" id="1.10.357.20">
    <property type="entry name" value="SLC41 divalent cation transporters, integral membrane domain"/>
    <property type="match status" value="1"/>
</dbReference>
<evidence type="ECO:0000256" key="2">
    <source>
        <dbReference type="ARBA" id="ARBA00009749"/>
    </source>
</evidence>
<keyword evidence="7 8" id="KW-0472">Membrane</keyword>
<evidence type="ECO:0000256" key="8">
    <source>
        <dbReference type="SAM" id="Phobius"/>
    </source>
</evidence>
<feature type="domain" description="CBS" evidence="9">
    <location>
        <begin position="207"/>
        <end position="265"/>
    </location>
</feature>
<evidence type="ECO:0000256" key="6">
    <source>
        <dbReference type="ARBA" id="ARBA00022989"/>
    </source>
</evidence>
<protein>
    <submittedName>
        <fullName evidence="10">Mg/Co/Ni transporter MgtE, CBS domain-containing</fullName>
    </submittedName>
</protein>
<proteinExistence type="inferred from homology"/>
<dbReference type="SUPFAM" id="SSF54631">
    <property type="entry name" value="CBS-domain pair"/>
    <property type="match status" value="1"/>
</dbReference>
<comment type="similarity">
    <text evidence="2">Belongs to the SLC41A transporter family.</text>
</comment>
<dbReference type="InterPro" id="IPR006669">
    <property type="entry name" value="MgtE_transporter"/>
</dbReference>
<dbReference type="SUPFAM" id="SSF161093">
    <property type="entry name" value="MgtE membrane domain-like"/>
    <property type="match status" value="1"/>
</dbReference>
<dbReference type="Gene3D" id="3.10.580.10">
    <property type="entry name" value="CBS-domain"/>
    <property type="match status" value="1"/>
</dbReference>
<accession>A0A3B1BJY9</accession>
<dbReference type="EMBL" id="UOFY01000075">
    <property type="protein sequence ID" value="VAX11738.1"/>
    <property type="molecule type" value="Genomic_DNA"/>
</dbReference>
<keyword evidence="4 8" id="KW-0812">Transmembrane</keyword>
<dbReference type="GO" id="GO:0016020">
    <property type="term" value="C:membrane"/>
    <property type="evidence" value="ECO:0007669"/>
    <property type="project" value="UniProtKB-SubCell"/>
</dbReference>
<dbReference type="InterPro" id="IPR000644">
    <property type="entry name" value="CBS_dom"/>
</dbReference>
<dbReference type="PANTHER" id="PTHR43773:SF1">
    <property type="entry name" value="MAGNESIUM TRANSPORTER MGTE"/>
    <property type="match status" value="1"/>
</dbReference>
<dbReference type="AlphaFoldDB" id="A0A3B1BJY9"/>
<dbReference type="InterPro" id="IPR006668">
    <property type="entry name" value="Mg_transptr_MgtE_intracell_dom"/>
</dbReference>
<keyword evidence="6 8" id="KW-1133">Transmembrane helix</keyword>
<dbReference type="Gene3D" id="1.25.60.10">
    <property type="entry name" value="MgtE N-terminal domain-like"/>
    <property type="match status" value="1"/>
</dbReference>
<feature type="transmembrane region" description="Helical" evidence="8">
    <location>
        <begin position="316"/>
        <end position="342"/>
    </location>
</feature>
<dbReference type="SUPFAM" id="SSF158791">
    <property type="entry name" value="MgtE N-terminal domain-like"/>
    <property type="match status" value="1"/>
</dbReference>
<gene>
    <name evidence="10" type="ORF">MNBD_GAMMA25-2154</name>
</gene>
<dbReference type="Pfam" id="PF00571">
    <property type="entry name" value="CBS"/>
    <property type="match status" value="2"/>
</dbReference>
<dbReference type="InterPro" id="IPR038076">
    <property type="entry name" value="MgtE_N_sf"/>
</dbReference>
<feature type="transmembrane region" description="Helical" evidence="8">
    <location>
        <begin position="392"/>
        <end position="416"/>
    </location>
</feature>
<keyword evidence="5" id="KW-0460">Magnesium</keyword>
<dbReference type="Pfam" id="PF03448">
    <property type="entry name" value="MgtE_N"/>
    <property type="match status" value="1"/>
</dbReference>
<feature type="transmembrane region" description="Helical" evidence="8">
    <location>
        <begin position="363"/>
        <end position="386"/>
    </location>
</feature>
<evidence type="ECO:0000256" key="7">
    <source>
        <dbReference type="ARBA" id="ARBA00023136"/>
    </source>
</evidence>
<name>A0A3B1BJY9_9ZZZZ</name>
<dbReference type="InterPro" id="IPR036739">
    <property type="entry name" value="SLC41_membr_dom_sf"/>
</dbReference>
<evidence type="ECO:0000256" key="4">
    <source>
        <dbReference type="ARBA" id="ARBA00022692"/>
    </source>
</evidence>